<accession>A0A6M0H547</accession>
<organism evidence="1 2">
    <name type="scientific">Clostridium senegalense</name>
    <dbReference type="NCBI Taxonomy" id="1465809"/>
    <lineage>
        <taxon>Bacteria</taxon>
        <taxon>Bacillati</taxon>
        <taxon>Bacillota</taxon>
        <taxon>Clostridia</taxon>
        <taxon>Eubacteriales</taxon>
        <taxon>Clostridiaceae</taxon>
        <taxon>Clostridium</taxon>
    </lineage>
</organism>
<comment type="caution">
    <text evidence="1">The sequence shown here is derived from an EMBL/GenBank/DDBJ whole genome shotgun (WGS) entry which is preliminary data.</text>
</comment>
<reference evidence="1 2" key="1">
    <citation type="submission" date="2020-02" db="EMBL/GenBank/DDBJ databases">
        <title>Genome assembly of a novel Clostridium senegalense strain.</title>
        <authorList>
            <person name="Gupta T.B."/>
            <person name="Jauregui R."/>
            <person name="Maclean P."/>
            <person name="Nawarathana A."/>
            <person name="Brightwell G."/>
        </authorList>
    </citation>
    <scope>NUCLEOTIDE SEQUENCE [LARGE SCALE GENOMIC DNA]</scope>
    <source>
        <strain evidence="1 2">AGRFS4</strain>
    </source>
</reference>
<evidence type="ECO:0008006" key="3">
    <source>
        <dbReference type="Google" id="ProtNLM"/>
    </source>
</evidence>
<keyword evidence="2" id="KW-1185">Reference proteome</keyword>
<dbReference type="InterPro" id="IPR009057">
    <property type="entry name" value="Homeodomain-like_sf"/>
</dbReference>
<gene>
    <name evidence="1" type="ORF">G3M99_09015</name>
</gene>
<dbReference type="AlphaFoldDB" id="A0A6M0H547"/>
<proteinExistence type="predicted"/>
<dbReference type="SUPFAM" id="SSF46689">
    <property type="entry name" value="Homeodomain-like"/>
    <property type="match status" value="1"/>
</dbReference>
<dbReference type="Proteomes" id="UP000481872">
    <property type="component" value="Unassembled WGS sequence"/>
</dbReference>
<dbReference type="EMBL" id="JAAGPU010000014">
    <property type="protein sequence ID" value="NEU04991.1"/>
    <property type="molecule type" value="Genomic_DNA"/>
</dbReference>
<dbReference type="Gene3D" id="1.10.10.60">
    <property type="entry name" value="Homeodomain-like"/>
    <property type="match status" value="1"/>
</dbReference>
<name>A0A6M0H547_9CLOT</name>
<evidence type="ECO:0000313" key="2">
    <source>
        <dbReference type="Proteomes" id="UP000481872"/>
    </source>
</evidence>
<sequence>MEQEITLRKGIMKLKKYTYGTKISELASEYFLSEQSIRRIISRGRKLSC</sequence>
<dbReference type="RefSeq" id="WP_199869916.1">
    <property type="nucleotide sequence ID" value="NZ_JAAGPU010000014.1"/>
</dbReference>
<evidence type="ECO:0000313" key="1">
    <source>
        <dbReference type="EMBL" id="NEU04991.1"/>
    </source>
</evidence>
<protein>
    <recommendedName>
        <fullName evidence="3">Mor transcription activator domain-containing protein</fullName>
    </recommendedName>
</protein>